<evidence type="ECO:0000313" key="1">
    <source>
        <dbReference type="EMBL" id="KAI3756476.1"/>
    </source>
</evidence>
<gene>
    <name evidence="1" type="ORF">L1987_56297</name>
</gene>
<accession>A0ACB9EDE5</accession>
<protein>
    <submittedName>
        <fullName evidence="1">Uncharacterized protein</fullName>
    </submittedName>
</protein>
<evidence type="ECO:0000313" key="2">
    <source>
        <dbReference type="Proteomes" id="UP001056120"/>
    </source>
</evidence>
<reference evidence="2" key="1">
    <citation type="journal article" date="2022" name="Mol. Ecol. Resour.">
        <title>The genomes of chicory, endive, great burdock and yacon provide insights into Asteraceae palaeo-polyploidization history and plant inulin production.</title>
        <authorList>
            <person name="Fan W."/>
            <person name="Wang S."/>
            <person name="Wang H."/>
            <person name="Wang A."/>
            <person name="Jiang F."/>
            <person name="Liu H."/>
            <person name="Zhao H."/>
            <person name="Xu D."/>
            <person name="Zhang Y."/>
        </authorList>
    </citation>
    <scope>NUCLEOTIDE SEQUENCE [LARGE SCALE GENOMIC DNA]</scope>
    <source>
        <strain evidence="2">cv. Yunnan</strain>
    </source>
</reference>
<organism evidence="1 2">
    <name type="scientific">Smallanthus sonchifolius</name>
    <dbReference type="NCBI Taxonomy" id="185202"/>
    <lineage>
        <taxon>Eukaryota</taxon>
        <taxon>Viridiplantae</taxon>
        <taxon>Streptophyta</taxon>
        <taxon>Embryophyta</taxon>
        <taxon>Tracheophyta</taxon>
        <taxon>Spermatophyta</taxon>
        <taxon>Magnoliopsida</taxon>
        <taxon>eudicotyledons</taxon>
        <taxon>Gunneridae</taxon>
        <taxon>Pentapetalae</taxon>
        <taxon>asterids</taxon>
        <taxon>campanulids</taxon>
        <taxon>Asterales</taxon>
        <taxon>Asteraceae</taxon>
        <taxon>Asteroideae</taxon>
        <taxon>Heliantheae alliance</taxon>
        <taxon>Millerieae</taxon>
        <taxon>Smallanthus</taxon>
    </lineage>
</organism>
<name>A0ACB9EDE5_9ASTR</name>
<keyword evidence="2" id="KW-1185">Reference proteome</keyword>
<proteinExistence type="predicted"/>
<dbReference type="EMBL" id="CM042035">
    <property type="protein sequence ID" value="KAI3756476.1"/>
    <property type="molecule type" value="Genomic_DNA"/>
</dbReference>
<dbReference type="Proteomes" id="UP001056120">
    <property type="component" value="Linkage Group LG18"/>
</dbReference>
<comment type="caution">
    <text evidence="1">The sequence shown here is derived from an EMBL/GenBank/DDBJ whole genome shotgun (WGS) entry which is preliminary data.</text>
</comment>
<reference evidence="1 2" key="2">
    <citation type="journal article" date="2022" name="Mol. Ecol. Resour.">
        <title>The genomes of chicory, endive, great burdock and yacon provide insights into Asteraceae paleo-polyploidization history and plant inulin production.</title>
        <authorList>
            <person name="Fan W."/>
            <person name="Wang S."/>
            <person name="Wang H."/>
            <person name="Wang A."/>
            <person name="Jiang F."/>
            <person name="Liu H."/>
            <person name="Zhao H."/>
            <person name="Xu D."/>
            <person name="Zhang Y."/>
        </authorList>
    </citation>
    <scope>NUCLEOTIDE SEQUENCE [LARGE SCALE GENOMIC DNA]</scope>
    <source>
        <strain evidence="2">cv. Yunnan</strain>
        <tissue evidence="1">Leaves</tissue>
    </source>
</reference>
<sequence length="505" mass="53696">MYKVCTEEDCPESAIIAGMDEAVEDGVDVLSLSLGIDSRPFYLDGIAVGAFTAIQKGVFVACAAGNSGPFNSTLSNDAPWILTVGASTLDRKIVASVSLESKDVLDGESLFQPNDFPKENLSLVYPGSNGDQNASLCMQGSLDHVDVKGKMVVCDRGVIGRIEKGQNVKNAGGAAMILANQNSDGDSTNADAHVLPASHVGYKEGVAIKTYISSTVSPTATLLFRGTVIGVDSAPAITSFSSRGPSLQSPGILKPDIIGPGVSVLAAWPVSVDNNTQTTSMFNIISGTSMSCPHLAGIVALLKAAHPLWTPAAIKSAIMTTADQVSLNGKPIEDETELRADVFAIGSGHVNPTKANDPGLVFDIEPDDYIPYLCGLGYTSQQVGIIVTRKVSCAKTILEGQLNYPSFAMTLKRGENKTYSRTVTNVGEANSTYTFSEPDIVVPNGIVLIIHNSTFEFTEVNQKLTYEITFRHYSNVEVNVSYGEGVMAWRSGKYLVRTPFVIKFV</sequence>